<dbReference type="Pfam" id="PF07819">
    <property type="entry name" value="PGAP1"/>
    <property type="match status" value="1"/>
</dbReference>
<dbReference type="ESTHER" id="9baci-w9al78">
    <property type="family name" value="BlEst2-lipase-like"/>
</dbReference>
<dbReference type="EMBL" id="CCAX010000001">
    <property type="protein sequence ID" value="CDO03426.1"/>
    <property type="molecule type" value="Genomic_DNA"/>
</dbReference>
<dbReference type="InterPro" id="IPR029058">
    <property type="entry name" value="AB_hydrolase_fold"/>
</dbReference>
<dbReference type="AlphaFoldDB" id="W9AL78"/>
<feature type="domain" description="GPI inositol-deacylase PGAP1-like alpha/beta" evidence="1">
    <location>
        <begin position="128"/>
        <end position="186"/>
    </location>
</feature>
<evidence type="ECO:0000313" key="3">
    <source>
        <dbReference type="Proteomes" id="UP000028863"/>
    </source>
</evidence>
<dbReference type="InterPro" id="IPR012908">
    <property type="entry name" value="PGAP1-ab_dom-like"/>
</dbReference>
<evidence type="ECO:0000313" key="2">
    <source>
        <dbReference type="EMBL" id="CDO03426.1"/>
    </source>
</evidence>
<gene>
    <name evidence="2" type="ORF">BN988_01940</name>
</gene>
<dbReference type="RefSeq" id="WP_147629701.1">
    <property type="nucleotide sequence ID" value="NZ_CABLBW010000001.1"/>
</dbReference>
<organism evidence="2 3">
    <name type="scientific">Oceanobacillus picturae</name>
    <dbReference type="NCBI Taxonomy" id="171693"/>
    <lineage>
        <taxon>Bacteria</taxon>
        <taxon>Bacillati</taxon>
        <taxon>Bacillota</taxon>
        <taxon>Bacilli</taxon>
        <taxon>Bacillales</taxon>
        <taxon>Bacillaceae</taxon>
        <taxon>Oceanobacillus</taxon>
    </lineage>
</organism>
<keyword evidence="3" id="KW-1185">Reference proteome</keyword>
<sequence>MKTLGRIAVSLLFILLIGLLRDTIQAQPLEQPISDPVLVEEDPAYSLNGKASNGNDETPGEWYAGDTPTNLIADAPILLFVPGLNNAAQIFWEDNDMYQTAFDAGYQTAFIQLHDAGGASADMWDNGQLLAEKIEEIAAHFSNKPITIIAYSKGGVDAQTALTYYGAGQYVENVITLSSPHHGSQLADLADSSWAGWLADLIGAQGEGTSAMETGYMAYFRSITDAEPTASAHDYYTIGGTNWGSMFSSTWFGGMYLNSYGDNDGVVTTSSSQLPVGQLLEIGNWNHTTVRSGATFSIFEEVITGTSMSRLTQNIPIYEEAIKANEAPNQWVTGGELENGTEEKVSLFVDETIQQASLELLTAEPLSSIELTDPSGKTVEVKPKVTDSKEGYFINAIAHHFSLEDLQVGKWELRLKSAQANAYLLIADYDEKAFVTVSAENLVETSHIPFAVLTDPTYVKAETVKATYYVKESGAAPERITTYENKTSLSQTIPLQKKNQSYVITTEVEGTTKQGNTFKRTFINSVYRATR</sequence>
<dbReference type="SUPFAM" id="SSF53474">
    <property type="entry name" value="alpha/beta-Hydrolases"/>
    <property type="match status" value="1"/>
</dbReference>
<dbReference type="eggNOG" id="COG1075">
    <property type="taxonomic scope" value="Bacteria"/>
</dbReference>
<dbReference type="Proteomes" id="UP000028863">
    <property type="component" value="Unassembled WGS sequence"/>
</dbReference>
<dbReference type="Gene3D" id="3.40.50.1820">
    <property type="entry name" value="alpha/beta hydrolase"/>
    <property type="match status" value="1"/>
</dbReference>
<comment type="caution">
    <text evidence="2">The sequence shown here is derived from an EMBL/GenBank/DDBJ whole genome shotgun (WGS) entry which is preliminary data.</text>
</comment>
<dbReference type="STRING" id="171693.BN988_01940"/>
<evidence type="ECO:0000259" key="1">
    <source>
        <dbReference type="Pfam" id="PF07819"/>
    </source>
</evidence>
<accession>W9AL78</accession>
<dbReference type="GO" id="GO:0016788">
    <property type="term" value="F:hydrolase activity, acting on ester bonds"/>
    <property type="evidence" value="ECO:0007669"/>
    <property type="project" value="InterPro"/>
</dbReference>
<protein>
    <submittedName>
        <fullName evidence="2">PGAP1-like protein</fullName>
    </submittedName>
</protein>
<name>W9AL78_9BACI</name>
<proteinExistence type="predicted"/>
<reference evidence="2" key="1">
    <citation type="submission" date="2014-03" db="EMBL/GenBank/DDBJ databases">
        <title>Draft genome sequencing of Oceanobacillus picturae strain S1 isolated from human gut.</title>
        <authorList>
            <person name="Croce O."/>
            <person name="Lagier J.C."/>
            <person name="Raoult D."/>
        </authorList>
    </citation>
    <scope>NUCLEOTIDE SEQUENCE [LARGE SCALE GENOMIC DNA]</scope>
    <source>
        <strain evidence="2">S1</strain>
    </source>
</reference>
<reference evidence="2" key="2">
    <citation type="submission" date="2014-03" db="EMBL/GenBank/DDBJ databases">
        <authorList>
            <person name="Urmite Genomes"/>
        </authorList>
    </citation>
    <scope>NUCLEOTIDE SEQUENCE</scope>
    <source>
        <strain evidence="2">S1</strain>
    </source>
</reference>